<keyword evidence="9" id="KW-1185">Reference proteome</keyword>
<evidence type="ECO:0000256" key="5">
    <source>
        <dbReference type="ARBA" id="ARBA00023237"/>
    </source>
</evidence>
<accession>A0ABQ1Y9B2</accession>
<reference evidence="9" key="1">
    <citation type="journal article" date="2019" name="Int. J. Syst. Evol. Microbiol.">
        <title>The Global Catalogue of Microorganisms (GCM) 10K type strain sequencing project: providing services to taxonomists for standard genome sequencing and annotation.</title>
        <authorList>
            <consortium name="The Broad Institute Genomics Platform"/>
            <consortium name="The Broad Institute Genome Sequencing Center for Infectious Disease"/>
            <person name="Wu L."/>
            <person name="Ma J."/>
        </authorList>
    </citation>
    <scope>NUCLEOTIDE SEQUENCE [LARGE SCALE GENOMIC DNA]</scope>
    <source>
        <strain evidence="9">CGMCC 1.15287</strain>
    </source>
</reference>
<keyword evidence="3" id="KW-0732">Signal</keyword>
<dbReference type="InterPro" id="IPR011990">
    <property type="entry name" value="TPR-like_helical_dom_sf"/>
</dbReference>
<evidence type="ECO:0000313" key="8">
    <source>
        <dbReference type="EMBL" id="GGH17580.1"/>
    </source>
</evidence>
<keyword evidence="4" id="KW-0472">Membrane</keyword>
<feature type="domain" description="RagB/SusD" evidence="6">
    <location>
        <begin position="355"/>
        <end position="432"/>
    </location>
</feature>
<protein>
    <submittedName>
        <fullName evidence="8">Membrane protein</fullName>
    </submittedName>
</protein>
<evidence type="ECO:0000259" key="7">
    <source>
        <dbReference type="Pfam" id="PF14322"/>
    </source>
</evidence>
<dbReference type="InterPro" id="IPR012944">
    <property type="entry name" value="SusD_RagB_dom"/>
</dbReference>
<dbReference type="Pfam" id="PF07980">
    <property type="entry name" value="SusD_RagB"/>
    <property type="match status" value="1"/>
</dbReference>
<evidence type="ECO:0000313" key="9">
    <source>
        <dbReference type="Proteomes" id="UP000642938"/>
    </source>
</evidence>
<sequence>MDINIRIMKNYYKNILAAALIILSASCKKQLEIEPKQSISSDVALSTTADVQNALVGAYTVLATGDLYGTNLVFLPDIYASNSYLNWTGSFSTYRDISNKAIISTNGDVLRTWVSAYKAINVANTVLSATGVVSNAATKDIIEGKALFIRGIMHFELVRLYAQPFDATGTNTGLGVPIITKAVQLTSDIVTSVPRNTIAEVYTAVENDLKSSITKLSAVNEKYASMAFLARVYLQEGKYALARDLANDIITNSPYTLITNSMEAPFRTKNSSEGIFEIQQNEQSNAGSSNDGLATFYASYENSTGGNVGRGDANVNTTFYDSFEAGDKRQTDLIYTGTGAKTGLFTKKWYDYFGNIPVARITEQYLIRAECNFRLGTAIGATPASDINTLRGRAGLGTVVPTLAIILNEREKELDYEGFRLHDYKRTKRSLGAFAYNDPKLVFPIPDRELTANKALVQNPGY</sequence>
<evidence type="ECO:0000259" key="6">
    <source>
        <dbReference type="Pfam" id="PF07980"/>
    </source>
</evidence>
<comment type="caution">
    <text evidence="8">The sequence shown here is derived from an EMBL/GenBank/DDBJ whole genome shotgun (WGS) entry which is preliminary data.</text>
</comment>
<evidence type="ECO:0000256" key="4">
    <source>
        <dbReference type="ARBA" id="ARBA00023136"/>
    </source>
</evidence>
<comment type="similarity">
    <text evidence="2">Belongs to the SusD family.</text>
</comment>
<organism evidence="8 9">
    <name type="scientific">Pedobacter zeae</name>
    <dbReference type="NCBI Taxonomy" id="1737356"/>
    <lineage>
        <taxon>Bacteria</taxon>
        <taxon>Pseudomonadati</taxon>
        <taxon>Bacteroidota</taxon>
        <taxon>Sphingobacteriia</taxon>
        <taxon>Sphingobacteriales</taxon>
        <taxon>Sphingobacteriaceae</taxon>
        <taxon>Pedobacter</taxon>
    </lineage>
</organism>
<evidence type="ECO:0000256" key="1">
    <source>
        <dbReference type="ARBA" id="ARBA00004442"/>
    </source>
</evidence>
<comment type="subcellular location">
    <subcellularLocation>
        <location evidence="1">Cell outer membrane</location>
    </subcellularLocation>
</comment>
<dbReference type="Pfam" id="PF14322">
    <property type="entry name" value="SusD-like_3"/>
    <property type="match status" value="1"/>
</dbReference>
<dbReference type="EMBL" id="BMHZ01000004">
    <property type="protein sequence ID" value="GGH17580.1"/>
    <property type="molecule type" value="Genomic_DNA"/>
</dbReference>
<dbReference type="PROSITE" id="PS51257">
    <property type="entry name" value="PROKAR_LIPOPROTEIN"/>
    <property type="match status" value="1"/>
</dbReference>
<dbReference type="SUPFAM" id="SSF48452">
    <property type="entry name" value="TPR-like"/>
    <property type="match status" value="1"/>
</dbReference>
<feature type="domain" description="SusD-like N-terminal" evidence="7">
    <location>
        <begin position="33"/>
        <end position="234"/>
    </location>
</feature>
<name>A0ABQ1Y9B2_9SPHI</name>
<dbReference type="Proteomes" id="UP000642938">
    <property type="component" value="Unassembled WGS sequence"/>
</dbReference>
<proteinExistence type="inferred from homology"/>
<evidence type="ECO:0000256" key="2">
    <source>
        <dbReference type="ARBA" id="ARBA00006275"/>
    </source>
</evidence>
<dbReference type="Gene3D" id="1.25.40.390">
    <property type="match status" value="1"/>
</dbReference>
<evidence type="ECO:0000256" key="3">
    <source>
        <dbReference type="ARBA" id="ARBA00022729"/>
    </source>
</evidence>
<gene>
    <name evidence="8" type="ORF">GCM10007422_41160</name>
</gene>
<keyword evidence="5" id="KW-0998">Cell outer membrane</keyword>
<dbReference type="InterPro" id="IPR033985">
    <property type="entry name" value="SusD-like_N"/>
</dbReference>